<protein>
    <recommendedName>
        <fullName evidence="3">histidinol-phosphate transaminase</fullName>
        <ecNumber evidence="3">2.6.1.9</ecNumber>
    </recommendedName>
</protein>
<evidence type="ECO:0000256" key="5">
    <source>
        <dbReference type="ARBA" id="ARBA00022605"/>
    </source>
</evidence>
<evidence type="ECO:0000256" key="10">
    <source>
        <dbReference type="SAM" id="SignalP"/>
    </source>
</evidence>
<comment type="caution">
    <text evidence="12">The sequence shown here is derived from an EMBL/GenBank/DDBJ whole genome shotgun (WGS) entry which is preliminary data.</text>
</comment>
<dbReference type="GO" id="GO:0000105">
    <property type="term" value="P:L-histidine biosynthetic process"/>
    <property type="evidence" value="ECO:0007669"/>
    <property type="project" value="UniProtKB-KW"/>
</dbReference>
<comment type="similarity">
    <text evidence="2">Belongs to the class-II pyridoxal-phosphate-dependent aminotransferase family. Histidinol-phosphate aminotransferase subfamily.</text>
</comment>
<evidence type="ECO:0000256" key="4">
    <source>
        <dbReference type="ARBA" id="ARBA00022576"/>
    </source>
</evidence>
<evidence type="ECO:0000256" key="9">
    <source>
        <dbReference type="ARBA" id="ARBA00047481"/>
    </source>
</evidence>
<evidence type="ECO:0000256" key="2">
    <source>
        <dbReference type="ARBA" id="ARBA00007970"/>
    </source>
</evidence>
<reference evidence="12 13" key="1">
    <citation type="submission" date="2020-04" db="EMBL/GenBank/DDBJ databases">
        <title>Flammeovirgaceae bacterium KN852 isolated from deep sea.</title>
        <authorList>
            <person name="Zhang D.-C."/>
        </authorList>
    </citation>
    <scope>NUCLEOTIDE SEQUENCE [LARGE SCALE GENOMIC DNA]</scope>
    <source>
        <strain evidence="12 13">KN852</strain>
    </source>
</reference>
<dbReference type="PANTHER" id="PTHR43643">
    <property type="entry name" value="HISTIDINOL-PHOSPHATE AMINOTRANSFERASE 2"/>
    <property type="match status" value="1"/>
</dbReference>
<dbReference type="GO" id="GO:0004400">
    <property type="term" value="F:histidinol-phosphate transaminase activity"/>
    <property type="evidence" value="ECO:0007669"/>
    <property type="project" value="UniProtKB-EC"/>
</dbReference>
<keyword evidence="8" id="KW-0368">Histidine biosynthesis</keyword>
<keyword evidence="5" id="KW-0028">Amino-acid biosynthesis</keyword>
<dbReference type="InterPro" id="IPR050106">
    <property type="entry name" value="HistidinolP_aminotransfase"/>
</dbReference>
<dbReference type="Pfam" id="PF00155">
    <property type="entry name" value="Aminotran_1_2"/>
    <property type="match status" value="1"/>
</dbReference>
<feature type="chain" id="PRO_5033049247" description="histidinol-phosphate transaminase" evidence="10">
    <location>
        <begin position="31"/>
        <end position="372"/>
    </location>
</feature>
<dbReference type="Gene3D" id="3.90.1150.10">
    <property type="entry name" value="Aspartate Aminotransferase, domain 1"/>
    <property type="match status" value="1"/>
</dbReference>
<dbReference type="Gene3D" id="3.40.640.10">
    <property type="entry name" value="Type I PLP-dependent aspartate aminotransferase-like (Major domain)"/>
    <property type="match status" value="1"/>
</dbReference>
<keyword evidence="6 12" id="KW-0808">Transferase</keyword>
<dbReference type="CDD" id="cd00609">
    <property type="entry name" value="AAT_like"/>
    <property type="match status" value="1"/>
</dbReference>
<accession>A0A848J2R2</accession>
<evidence type="ECO:0000259" key="11">
    <source>
        <dbReference type="Pfam" id="PF00155"/>
    </source>
</evidence>
<dbReference type="InterPro" id="IPR015422">
    <property type="entry name" value="PyrdxlP-dep_Trfase_small"/>
</dbReference>
<dbReference type="AlphaFoldDB" id="A0A848J2R2"/>
<dbReference type="PANTHER" id="PTHR43643:SF6">
    <property type="entry name" value="HISTIDINOL-PHOSPHATE AMINOTRANSFERASE"/>
    <property type="match status" value="1"/>
</dbReference>
<dbReference type="EMBL" id="JABBNU010000018">
    <property type="protein sequence ID" value="NMM50887.1"/>
    <property type="molecule type" value="Genomic_DNA"/>
</dbReference>
<sequence>MSKLNRRQWLKSSSSLIGAATLLSGFPSFANSIVGDQINEERTLIRLSSNENPYGPSKVVRQKIIDSFDESCRYPWAYMQPLKEKLAEREGVSSDCIVITGGSTEGLKAAGAVYGMYGGNIIAPKPTFLAMMDYSLLFGSNVTYVDVDANMGVDLQSMKNSITPQTNLIFLCNPNNPTSTLLPSGDLRQFCNEISKDVIVFSDEAYYDFIEEEGYPSMVELVKENKNVIVSRTFSKVYGLAGLRIGYLIARPDIARRLRDHIMAFTNVPALRAAEAALDDHDFYQMSLKKNRESKEMIYNTLDKLDMRYVKSHTNFVFFESGKEIDQLGKHFYEKGILIGRPFPPFNKWCRISTGTIEQTDRFCAELRSLYS</sequence>
<proteinExistence type="inferred from homology"/>
<dbReference type="PROSITE" id="PS51318">
    <property type="entry name" value="TAT"/>
    <property type="match status" value="1"/>
</dbReference>
<keyword evidence="10" id="KW-0732">Signal</keyword>
<evidence type="ECO:0000256" key="3">
    <source>
        <dbReference type="ARBA" id="ARBA00012748"/>
    </source>
</evidence>
<keyword evidence="4 12" id="KW-0032">Aminotransferase</keyword>
<keyword evidence="7" id="KW-0663">Pyridoxal phosphate</keyword>
<evidence type="ECO:0000256" key="1">
    <source>
        <dbReference type="ARBA" id="ARBA00005011"/>
    </source>
</evidence>
<dbReference type="GO" id="GO:0030170">
    <property type="term" value="F:pyridoxal phosphate binding"/>
    <property type="evidence" value="ECO:0007669"/>
    <property type="project" value="InterPro"/>
</dbReference>
<dbReference type="EC" id="2.6.1.9" evidence="3"/>
<evidence type="ECO:0000256" key="6">
    <source>
        <dbReference type="ARBA" id="ARBA00022679"/>
    </source>
</evidence>
<feature type="signal peptide" evidence="10">
    <location>
        <begin position="1"/>
        <end position="30"/>
    </location>
</feature>
<evidence type="ECO:0000313" key="12">
    <source>
        <dbReference type="EMBL" id="NMM50887.1"/>
    </source>
</evidence>
<comment type="pathway">
    <text evidence="1">Amino-acid biosynthesis; L-histidine biosynthesis; L-histidine from 5-phospho-alpha-D-ribose 1-diphosphate: step 7/9.</text>
</comment>
<dbReference type="InterPro" id="IPR004839">
    <property type="entry name" value="Aminotransferase_I/II_large"/>
</dbReference>
<evidence type="ECO:0000256" key="7">
    <source>
        <dbReference type="ARBA" id="ARBA00022898"/>
    </source>
</evidence>
<comment type="catalytic activity">
    <reaction evidence="9">
        <text>L-histidinol phosphate + 2-oxoglutarate = 3-(imidazol-4-yl)-2-oxopropyl phosphate + L-glutamate</text>
        <dbReference type="Rhea" id="RHEA:23744"/>
        <dbReference type="ChEBI" id="CHEBI:16810"/>
        <dbReference type="ChEBI" id="CHEBI:29985"/>
        <dbReference type="ChEBI" id="CHEBI:57766"/>
        <dbReference type="ChEBI" id="CHEBI:57980"/>
        <dbReference type="EC" id="2.6.1.9"/>
    </reaction>
</comment>
<organism evidence="12 13">
    <name type="scientific">Marinigracilibium pacificum</name>
    <dbReference type="NCBI Taxonomy" id="2729599"/>
    <lineage>
        <taxon>Bacteria</taxon>
        <taxon>Pseudomonadati</taxon>
        <taxon>Bacteroidota</taxon>
        <taxon>Cytophagia</taxon>
        <taxon>Cytophagales</taxon>
        <taxon>Flammeovirgaceae</taxon>
        <taxon>Marinigracilibium</taxon>
    </lineage>
</organism>
<dbReference type="InterPro" id="IPR006311">
    <property type="entry name" value="TAT_signal"/>
</dbReference>
<dbReference type="InterPro" id="IPR015421">
    <property type="entry name" value="PyrdxlP-dep_Trfase_major"/>
</dbReference>
<feature type="domain" description="Aminotransferase class I/classII large" evidence="11">
    <location>
        <begin position="43"/>
        <end position="366"/>
    </location>
</feature>
<evidence type="ECO:0000313" key="13">
    <source>
        <dbReference type="Proteomes" id="UP000559010"/>
    </source>
</evidence>
<name>A0A848J2R2_9BACT</name>
<gene>
    <name evidence="12" type="ORF">HH304_20930</name>
</gene>
<dbReference type="Proteomes" id="UP000559010">
    <property type="component" value="Unassembled WGS sequence"/>
</dbReference>
<evidence type="ECO:0000256" key="8">
    <source>
        <dbReference type="ARBA" id="ARBA00023102"/>
    </source>
</evidence>
<dbReference type="InterPro" id="IPR015424">
    <property type="entry name" value="PyrdxlP-dep_Trfase"/>
</dbReference>
<dbReference type="RefSeq" id="WP_169685250.1">
    <property type="nucleotide sequence ID" value="NZ_JABBNU010000018.1"/>
</dbReference>
<dbReference type="SUPFAM" id="SSF53383">
    <property type="entry name" value="PLP-dependent transferases"/>
    <property type="match status" value="1"/>
</dbReference>
<keyword evidence="13" id="KW-1185">Reference proteome</keyword>